<dbReference type="RefSeq" id="WP_219926513.1">
    <property type="nucleotide sequence ID" value="NZ_PVTJ01000001.1"/>
</dbReference>
<keyword evidence="1" id="KW-0812">Transmembrane</keyword>
<feature type="transmembrane region" description="Helical" evidence="1">
    <location>
        <begin position="98"/>
        <end position="123"/>
    </location>
</feature>
<dbReference type="EMBL" id="PVTJ01000001">
    <property type="protein sequence ID" value="PRY62218.1"/>
    <property type="molecule type" value="Genomic_DNA"/>
</dbReference>
<dbReference type="Pfam" id="PF14325">
    <property type="entry name" value="DUF4383"/>
    <property type="match status" value="1"/>
</dbReference>
<feature type="transmembrane region" description="Helical" evidence="1">
    <location>
        <begin position="129"/>
        <end position="148"/>
    </location>
</feature>
<sequence length="172" mass="18377">MNSRPMSTTGHHWWEAERRRTTAVQEGLNAVSWVLLLMGVAGFIPALTTDFSRIAFAGDSQTELFGVFAISVLANLLYLAAGVAGLIMSWMAAYARRFLLGGGVLFAVLGLIGLFASGIGGFLPWNGASALLQLGLGVLMIVLGLVLHRRLPRESEARTDGDFGETNRGAAR</sequence>
<protein>
    <submittedName>
        <fullName evidence="2">Uncharacterized protein DUF4383</fullName>
    </submittedName>
</protein>
<proteinExistence type="predicted"/>
<dbReference type="Proteomes" id="UP000238176">
    <property type="component" value="Unassembled WGS sequence"/>
</dbReference>
<gene>
    <name evidence="2" type="ORF">B0I28_101545</name>
</gene>
<comment type="caution">
    <text evidence="2">The sequence shown here is derived from an EMBL/GenBank/DDBJ whole genome shotgun (WGS) entry which is preliminary data.</text>
</comment>
<name>A0A2T0UWJ4_9ACTN</name>
<evidence type="ECO:0000256" key="1">
    <source>
        <dbReference type="SAM" id="Phobius"/>
    </source>
</evidence>
<keyword evidence="1" id="KW-0472">Membrane</keyword>
<organism evidence="2 3">
    <name type="scientific">Glycomyces artemisiae</name>
    <dbReference type="NCBI Taxonomy" id="1076443"/>
    <lineage>
        <taxon>Bacteria</taxon>
        <taxon>Bacillati</taxon>
        <taxon>Actinomycetota</taxon>
        <taxon>Actinomycetes</taxon>
        <taxon>Glycomycetales</taxon>
        <taxon>Glycomycetaceae</taxon>
        <taxon>Glycomyces</taxon>
    </lineage>
</organism>
<feature type="transmembrane region" description="Helical" evidence="1">
    <location>
        <begin position="28"/>
        <end position="47"/>
    </location>
</feature>
<keyword evidence="1" id="KW-1133">Transmembrane helix</keyword>
<evidence type="ECO:0000313" key="2">
    <source>
        <dbReference type="EMBL" id="PRY62218.1"/>
    </source>
</evidence>
<keyword evidence="3" id="KW-1185">Reference proteome</keyword>
<feature type="transmembrane region" description="Helical" evidence="1">
    <location>
        <begin position="67"/>
        <end position="91"/>
    </location>
</feature>
<dbReference type="AlphaFoldDB" id="A0A2T0UWJ4"/>
<evidence type="ECO:0000313" key="3">
    <source>
        <dbReference type="Proteomes" id="UP000238176"/>
    </source>
</evidence>
<accession>A0A2T0UWJ4</accession>
<reference evidence="2 3" key="1">
    <citation type="submission" date="2018-03" db="EMBL/GenBank/DDBJ databases">
        <title>Genomic Encyclopedia of Type Strains, Phase III (KMG-III): the genomes of soil and plant-associated and newly described type strains.</title>
        <authorList>
            <person name="Whitman W."/>
        </authorList>
    </citation>
    <scope>NUCLEOTIDE SEQUENCE [LARGE SCALE GENOMIC DNA]</scope>
    <source>
        <strain evidence="2 3">CGMCC 4.7067</strain>
    </source>
</reference>